<dbReference type="InterPro" id="IPR000757">
    <property type="entry name" value="Beta-glucanase-like"/>
</dbReference>
<evidence type="ECO:0000313" key="4">
    <source>
        <dbReference type="Proteomes" id="UP000054166"/>
    </source>
</evidence>
<keyword evidence="3" id="KW-0378">Hydrolase</keyword>
<protein>
    <submittedName>
        <fullName evidence="3">Glycoside hydrolase family 16 protein</fullName>
    </submittedName>
</protein>
<gene>
    <name evidence="3" type="ORF">PILCRDRAFT_775983</name>
</gene>
<feature type="signal peptide" evidence="1">
    <location>
        <begin position="1"/>
        <end position="22"/>
    </location>
</feature>
<reference evidence="4" key="2">
    <citation type="submission" date="2015-01" db="EMBL/GenBank/DDBJ databases">
        <title>Evolutionary Origins and Diversification of the Mycorrhizal Mutualists.</title>
        <authorList>
            <consortium name="DOE Joint Genome Institute"/>
            <consortium name="Mycorrhizal Genomics Consortium"/>
            <person name="Kohler A."/>
            <person name="Kuo A."/>
            <person name="Nagy L.G."/>
            <person name="Floudas D."/>
            <person name="Copeland A."/>
            <person name="Barry K.W."/>
            <person name="Cichocki N."/>
            <person name="Veneault-Fourrey C."/>
            <person name="LaButti K."/>
            <person name="Lindquist E.A."/>
            <person name="Lipzen A."/>
            <person name="Lundell T."/>
            <person name="Morin E."/>
            <person name="Murat C."/>
            <person name="Riley R."/>
            <person name="Ohm R."/>
            <person name="Sun H."/>
            <person name="Tunlid A."/>
            <person name="Henrissat B."/>
            <person name="Grigoriev I.V."/>
            <person name="Hibbett D.S."/>
            <person name="Martin F."/>
        </authorList>
    </citation>
    <scope>NUCLEOTIDE SEQUENCE [LARGE SCALE GENOMIC DNA]</scope>
    <source>
        <strain evidence="4">F 1598</strain>
    </source>
</reference>
<keyword evidence="4" id="KW-1185">Reference proteome</keyword>
<dbReference type="CDD" id="cd02181">
    <property type="entry name" value="GH16_fungal_Lam16A_glucanase"/>
    <property type="match status" value="1"/>
</dbReference>
<dbReference type="PROSITE" id="PS51762">
    <property type="entry name" value="GH16_2"/>
    <property type="match status" value="1"/>
</dbReference>
<dbReference type="InParanoid" id="A0A0C3FPD7"/>
<sequence>MKFAVCSLAVVLYSSFADLALAGTYLLGDNVVGSRFLDAFSFQAIGDPTYGTVNYVNESTAVSKGLVAYTSNSFTLRADDTTRLPGNCPGRDSVRIRSKKTYTTHVAIFDITHMPTGCGTWPAVWENGDPWPSKIDIVEGVNSHGTNQVSIHTSGGCTMPSSRSMTGTAGSNNCEGITGCGVILQEQNSFGPAFNDAGGGWYAMERTNNFINVWFWARNGGSVPADVKYSGSNIDTGNWGTPSANFPNTDCNLATHFGANYVVINIDLCGTWAGNQTVYAASGCPSTCDSFVRGTPAAFQNAYFEFASMVIYE</sequence>
<feature type="domain" description="GH16" evidence="2">
    <location>
        <begin position="14"/>
        <end position="300"/>
    </location>
</feature>
<dbReference type="InterPro" id="IPR013320">
    <property type="entry name" value="ConA-like_dom_sf"/>
</dbReference>
<dbReference type="GO" id="GO:0009251">
    <property type="term" value="P:glucan catabolic process"/>
    <property type="evidence" value="ECO:0007669"/>
    <property type="project" value="TreeGrafter"/>
</dbReference>
<dbReference type="SUPFAM" id="SSF49899">
    <property type="entry name" value="Concanavalin A-like lectins/glucanases"/>
    <property type="match status" value="1"/>
</dbReference>
<evidence type="ECO:0000259" key="2">
    <source>
        <dbReference type="PROSITE" id="PS51762"/>
    </source>
</evidence>
<feature type="chain" id="PRO_5002164513" evidence="1">
    <location>
        <begin position="23"/>
        <end position="313"/>
    </location>
</feature>
<keyword evidence="1" id="KW-0732">Signal</keyword>
<dbReference type="HOGENOM" id="CLU_016972_1_1_1"/>
<reference evidence="3 4" key="1">
    <citation type="submission" date="2014-04" db="EMBL/GenBank/DDBJ databases">
        <authorList>
            <consortium name="DOE Joint Genome Institute"/>
            <person name="Kuo A."/>
            <person name="Tarkka M."/>
            <person name="Buscot F."/>
            <person name="Kohler A."/>
            <person name="Nagy L.G."/>
            <person name="Floudas D."/>
            <person name="Copeland A."/>
            <person name="Barry K.W."/>
            <person name="Cichocki N."/>
            <person name="Veneault-Fourrey C."/>
            <person name="LaButti K."/>
            <person name="Lindquist E.A."/>
            <person name="Lipzen A."/>
            <person name="Lundell T."/>
            <person name="Morin E."/>
            <person name="Murat C."/>
            <person name="Sun H."/>
            <person name="Tunlid A."/>
            <person name="Henrissat B."/>
            <person name="Grigoriev I.V."/>
            <person name="Hibbett D.S."/>
            <person name="Martin F."/>
            <person name="Nordberg H.P."/>
            <person name="Cantor M.N."/>
            <person name="Hua S.X."/>
        </authorList>
    </citation>
    <scope>NUCLEOTIDE SEQUENCE [LARGE SCALE GENOMIC DNA]</scope>
    <source>
        <strain evidence="3 4">F 1598</strain>
    </source>
</reference>
<proteinExistence type="predicted"/>
<accession>A0A0C3FPD7</accession>
<dbReference type="Gene3D" id="2.60.120.200">
    <property type="match status" value="1"/>
</dbReference>
<dbReference type="Proteomes" id="UP000054166">
    <property type="component" value="Unassembled WGS sequence"/>
</dbReference>
<organism evidence="3 4">
    <name type="scientific">Piloderma croceum (strain F 1598)</name>
    <dbReference type="NCBI Taxonomy" id="765440"/>
    <lineage>
        <taxon>Eukaryota</taxon>
        <taxon>Fungi</taxon>
        <taxon>Dikarya</taxon>
        <taxon>Basidiomycota</taxon>
        <taxon>Agaricomycotina</taxon>
        <taxon>Agaricomycetes</taxon>
        <taxon>Agaricomycetidae</taxon>
        <taxon>Atheliales</taxon>
        <taxon>Atheliaceae</taxon>
        <taxon>Piloderma</taxon>
    </lineage>
</organism>
<dbReference type="AlphaFoldDB" id="A0A0C3FPD7"/>
<evidence type="ECO:0000313" key="3">
    <source>
        <dbReference type="EMBL" id="KIM85960.1"/>
    </source>
</evidence>
<dbReference type="OrthoDB" id="192832at2759"/>
<evidence type="ECO:0000256" key="1">
    <source>
        <dbReference type="SAM" id="SignalP"/>
    </source>
</evidence>
<dbReference type="Pfam" id="PF26113">
    <property type="entry name" value="GH16_XgeA"/>
    <property type="match status" value="1"/>
</dbReference>
<dbReference type="EMBL" id="KN832983">
    <property type="protein sequence ID" value="KIM85960.1"/>
    <property type="molecule type" value="Genomic_DNA"/>
</dbReference>
<dbReference type="GO" id="GO:0004553">
    <property type="term" value="F:hydrolase activity, hydrolyzing O-glycosyl compounds"/>
    <property type="evidence" value="ECO:0007669"/>
    <property type="project" value="InterPro"/>
</dbReference>
<dbReference type="STRING" id="765440.A0A0C3FPD7"/>
<name>A0A0C3FPD7_PILCF</name>
<dbReference type="PANTHER" id="PTHR10963:SF24">
    <property type="entry name" value="GLYCOSIDASE C21B10.07-RELATED"/>
    <property type="match status" value="1"/>
</dbReference>
<dbReference type="PANTHER" id="PTHR10963">
    <property type="entry name" value="GLYCOSYL HYDROLASE-RELATED"/>
    <property type="match status" value="1"/>
</dbReference>
<dbReference type="InterPro" id="IPR050546">
    <property type="entry name" value="Glycosyl_Hydrlase_16"/>
</dbReference>